<evidence type="ECO:0000313" key="4">
    <source>
        <dbReference type="Proteomes" id="UP000681720"/>
    </source>
</evidence>
<comment type="caution">
    <text evidence="2">The sequence shown here is derived from an EMBL/GenBank/DDBJ whole genome shotgun (WGS) entry which is preliminary data.</text>
</comment>
<proteinExistence type="predicted"/>
<dbReference type="Proteomes" id="UP000681720">
    <property type="component" value="Unassembled WGS sequence"/>
</dbReference>
<dbReference type="EMBL" id="CAJOBI010167718">
    <property type="protein sequence ID" value="CAF4876666.1"/>
    <property type="molecule type" value="Genomic_DNA"/>
</dbReference>
<dbReference type="EMBL" id="CAJOBJ010164165">
    <property type="protein sequence ID" value="CAF4857846.1"/>
    <property type="molecule type" value="Genomic_DNA"/>
</dbReference>
<protein>
    <recommendedName>
        <fullName evidence="5">Golgi apparatus protein 1</fullName>
    </recommendedName>
</protein>
<dbReference type="PANTHER" id="PTHR11884:SF1">
    <property type="entry name" value="GOLGI APPARATUS PROTEIN 1"/>
    <property type="match status" value="1"/>
</dbReference>
<dbReference type="Pfam" id="PF00839">
    <property type="entry name" value="Cys_rich_FGFR"/>
    <property type="match status" value="2"/>
</dbReference>
<evidence type="ECO:0000313" key="3">
    <source>
        <dbReference type="EMBL" id="CAF4876666.1"/>
    </source>
</evidence>
<dbReference type="GO" id="GO:0017134">
    <property type="term" value="F:fibroblast growth factor binding"/>
    <property type="evidence" value="ECO:0007669"/>
    <property type="project" value="TreeGrafter"/>
</dbReference>
<reference evidence="2" key="1">
    <citation type="submission" date="2021-02" db="EMBL/GenBank/DDBJ databases">
        <authorList>
            <person name="Nowell W R."/>
        </authorList>
    </citation>
    <scope>NUCLEOTIDE SEQUENCE</scope>
</reference>
<evidence type="ECO:0000256" key="1">
    <source>
        <dbReference type="SAM" id="MobiDB-lite"/>
    </source>
</evidence>
<feature type="region of interest" description="Disordered" evidence="1">
    <location>
        <begin position="22"/>
        <end position="63"/>
    </location>
</feature>
<dbReference type="InterPro" id="IPR001893">
    <property type="entry name" value="Cys-rich_GLG1_repeat"/>
</dbReference>
<feature type="non-terminal residue" evidence="2">
    <location>
        <position position="228"/>
    </location>
</feature>
<name>A0A8S3C2J0_9BILA</name>
<sequence>ARFNKGLIENCQHDINKLCQSEIVDQHSDDKDSDEDDGDNDDKDTDKNDDPNTNTDDDGDVKDREMGGRIIQCLRSKYADTPDTLESACVSELIDVIQTSKLDVKLDIRLYKSCRKSLTNVCTGMDQENCLKLLYQNGKLEDGDCKEQVKRIIREGQADIHADRALSFACQVDVLKYCNDIPIGSGKQLQCLLSMGKSVTSECQNILEKRRELWQSVSFHWHISLLYH</sequence>
<dbReference type="GO" id="GO:0000139">
    <property type="term" value="C:Golgi membrane"/>
    <property type="evidence" value="ECO:0007669"/>
    <property type="project" value="TreeGrafter"/>
</dbReference>
<feature type="compositionally biased region" description="Acidic residues" evidence="1">
    <location>
        <begin position="31"/>
        <end position="43"/>
    </location>
</feature>
<dbReference type="Proteomes" id="UP000676336">
    <property type="component" value="Unassembled WGS sequence"/>
</dbReference>
<accession>A0A8S3C2J0</accession>
<evidence type="ECO:0000313" key="2">
    <source>
        <dbReference type="EMBL" id="CAF4857846.1"/>
    </source>
</evidence>
<evidence type="ECO:0008006" key="5">
    <source>
        <dbReference type="Google" id="ProtNLM"/>
    </source>
</evidence>
<dbReference type="AlphaFoldDB" id="A0A8S3C2J0"/>
<dbReference type="PANTHER" id="PTHR11884">
    <property type="entry name" value="SELECTIN LIGAND RELATED"/>
    <property type="match status" value="1"/>
</dbReference>
<dbReference type="InterPro" id="IPR039728">
    <property type="entry name" value="GLG1"/>
</dbReference>
<organism evidence="2 4">
    <name type="scientific">Rotaria magnacalcarata</name>
    <dbReference type="NCBI Taxonomy" id="392030"/>
    <lineage>
        <taxon>Eukaryota</taxon>
        <taxon>Metazoa</taxon>
        <taxon>Spiralia</taxon>
        <taxon>Gnathifera</taxon>
        <taxon>Rotifera</taxon>
        <taxon>Eurotatoria</taxon>
        <taxon>Bdelloidea</taxon>
        <taxon>Philodinida</taxon>
        <taxon>Philodinidae</taxon>
        <taxon>Rotaria</taxon>
    </lineage>
</organism>
<gene>
    <name evidence="2" type="ORF">GIL414_LOCUS49734</name>
    <name evidence="3" type="ORF">SMN809_LOCUS50611</name>
</gene>